<name>A0A1B0BLI5_9MUSC</name>
<reference evidence="3" key="1">
    <citation type="submission" date="2015-01" db="EMBL/GenBank/DDBJ databases">
        <authorList>
            <person name="Aksoy S."/>
            <person name="Warren W."/>
            <person name="Wilson R.K."/>
        </authorList>
    </citation>
    <scope>NUCLEOTIDE SEQUENCE [LARGE SCALE GENOMIC DNA]</scope>
    <source>
        <strain evidence="3">IAEA</strain>
    </source>
</reference>
<reference evidence="2" key="2">
    <citation type="submission" date="2020-05" db="UniProtKB">
        <authorList>
            <consortium name="EnsemblMetazoa"/>
        </authorList>
    </citation>
    <scope>IDENTIFICATION</scope>
    <source>
        <strain evidence="2">IAEA</strain>
    </source>
</reference>
<protein>
    <submittedName>
        <fullName evidence="2">Uncharacterized protein</fullName>
    </submittedName>
</protein>
<evidence type="ECO:0000313" key="2">
    <source>
        <dbReference type="EnsemblMetazoa" id="GPPI033874-PA"/>
    </source>
</evidence>
<evidence type="ECO:0000313" key="3">
    <source>
        <dbReference type="Proteomes" id="UP000092460"/>
    </source>
</evidence>
<keyword evidence="3" id="KW-1185">Reference proteome</keyword>
<accession>A0A1B0BLI5</accession>
<proteinExistence type="predicted"/>
<keyword evidence="1" id="KW-0472">Membrane</keyword>
<sequence length="194" mass="22229">MSLSFEQKTLEYLFICKRSTPTDIFLLDNILIEDLLNRCISCCPTVELTCYVNITLRRHCDKRDQSPACVQYLIYEIVLVLLLLSLVAAITSHSYCHSSVSHNRVSDFDKASNMHNSEQSRHHISYPYVTRANECGQTLHSVGQKCEYITVFLLLADSVEQNPLNSLLMTFYLIILDRKECDLMLINASVRGKN</sequence>
<dbReference type="EMBL" id="JXJN01016365">
    <property type="status" value="NOT_ANNOTATED_CDS"/>
    <property type="molecule type" value="Genomic_DNA"/>
</dbReference>
<evidence type="ECO:0000256" key="1">
    <source>
        <dbReference type="SAM" id="Phobius"/>
    </source>
</evidence>
<dbReference type="VEuPathDB" id="VectorBase:GPPI033874"/>
<dbReference type="EnsemblMetazoa" id="GPPI033874-RA">
    <property type="protein sequence ID" value="GPPI033874-PA"/>
    <property type="gene ID" value="GPPI033874"/>
</dbReference>
<organism evidence="2 3">
    <name type="scientific">Glossina palpalis gambiensis</name>
    <dbReference type="NCBI Taxonomy" id="67801"/>
    <lineage>
        <taxon>Eukaryota</taxon>
        <taxon>Metazoa</taxon>
        <taxon>Ecdysozoa</taxon>
        <taxon>Arthropoda</taxon>
        <taxon>Hexapoda</taxon>
        <taxon>Insecta</taxon>
        <taxon>Pterygota</taxon>
        <taxon>Neoptera</taxon>
        <taxon>Endopterygota</taxon>
        <taxon>Diptera</taxon>
        <taxon>Brachycera</taxon>
        <taxon>Muscomorpha</taxon>
        <taxon>Hippoboscoidea</taxon>
        <taxon>Glossinidae</taxon>
        <taxon>Glossina</taxon>
    </lineage>
</organism>
<keyword evidence="1" id="KW-1133">Transmembrane helix</keyword>
<dbReference type="Proteomes" id="UP000092460">
    <property type="component" value="Unassembled WGS sequence"/>
</dbReference>
<dbReference type="AlphaFoldDB" id="A0A1B0BLI5"/>
<keyword evidence="1" id="KW-0812">Transmembrane</keyword>
<feature type="transmembrane region" description="Helical" evidence="1">
    <location>
        <begin position="72"/>
        <end position="95"/>
    </location>
</feature>